<dbReference type="eggNOG" id="ENOG5030YFP">
    <property type="taxonomic scope" value="Bacteria"/>
</dbReference>
<dbReference type="STRING" id="866536.Belba_2039"/>
<dbReference type="Gene3D" id="3.30.160.670">
    <property type="match status" value="1"/>
</dbReference>
<dbReference type="Proteomes" id="UP000006050">
    <property type="component" value="Chromosome"/>
</dbReference>
<dbReference type="KEGG" id="bbd:Belba_2039"/>
<protein>
    <recommendedName>
        <fullName evidence="1">DUF4136 domain-containing protein</fullName>
    </recommendedName>
</protein>
<gene>
    <name evidence="2" type="ordered locus">Belba_2039</name>
</gene>
<dbReference type="AlphaFoldDB" id="I3Z5U4"/>
<name>I3Z5U4_BELBD</name>
<dbReference type="InterPro" id="IPR025411">
    <property type="entry name" value="DUF4136"/>
</dbReference>
<feature type="domain" description="DUF4136" evidence="1">
    <location>
        <begin position="77"/>
        <end position="237"/>
    </location>
</feature>
<dbReference type="HOGENOM" id="CLU_099346_0_0_10"/>
<evidence type="ECO:0000259" key="1">
    <source>
        <dbReference type="Pfam" id="PF13590"/>
    </source>
</evidence>
<reference evidence="3" key="1">
    <citation type="submission" date="2012-06" db="EMBL/GenBank/DDBJ databases">
        <title>The complete genome of Belliella baltica DSM 15883.</title>
        <authorList>
            <person name="Lucas S."/>
            <person name="Copeland A."/>
            <person name="Lapidus A."/>
            <person name="Goodwin L."/>
            <person name="Pitluck S."/>
            <person name="Peters L."/>
            <person name="Mikhailova N."/>
            <person name="Davenport K."/>
            <person name="Kyrpides N."/>
            <person name="Mavromatis K."/>
            <person name="Pagani I."/>
            <person name="Ivanova N."/>
            <person name="Ovchinnikova G."/>
            <person name="Zeytun A."/>
            <person name="Detter J.C."/>
            <person name="Han C."/>
            <person name="Land M."/>
            <person name="Hauser L."/>
            <person name="Markowitz V."/>
            <person name="Cheng J.-F."/>
            <person name="Hugenholtz P."/>
            <person name="Woyke T."/>
            <person name="Wu D."/>
            <person name="Tindall B."/>
            <person name="Pomrenke H."/>
            <person name="Brambilla E."/>
            <person name="Klenk H.-P."/>
            <person name="Eisen J.A."/>
        </authorList>
    </citation>
    <scope>NUCLEOTIDE SEQUENCE [LARGE SCALE GENOMIC DNA]</scope>
    <source>
        <strain evidence="3">DSM 15883 / CIP 108006 / LMG 21964 / BA134</strain>
    </source>
</reference>
<accession>I3Z5U4</accession>
<dbReference type="Pfam" id="PF13590">
    <property type="entry name" value="DUF4136"/>
    <property type="match status" value="1"/>
</dbReference>
<keyword evidence="3" id="KW-1185">Reference proteome</keyword>
<evidence type="ECO:0000313" key="3">
    <source>
        <dbReference type="Proteomes" id="UP000006050"/>
    </source>
</evidence>
<evidence type="ECO:0000313" key="2">
    <source>
        <dbReference type="EMBL" id="AFL84612.1"/>
    </source>
</evidence>
<dbReference type="EMBL" id="CP003281">
    <property type="protein sequence ID" value="AFL84612.1"/>
    <property type="molecule type" value="Genomic_DNA"/>
</dbReference>
<organism evidence="2 3">
    <name type="scientific">Belliella baltica (strain DSM 15883 / CIP 108006 / LMG 21964 / BA134)</name>
    <dbReference type="NCBI Taxonomy" id="866536"/>
    <lineage>
        <taxon>Bacteria</taxon>
        <taxon>Pseudomonadati</taxon>
        <taxon>Bacteroidota</taxon>
        <taxon>Cytophagia</taxon>
        <taxon>Cytophagales</taxon>
        <taxon>Cyclobacteriaceae</taxon>
        <taxon>Belliella</taxon>
    </lineage>
</organism>
<dbReference type="PATRIC" id="fig|866536.3.peg.2097"/>
<proteinExistence type="predicted"/>
<sequence>MFDHQYPIFHKQKNIYEVNNKNFFRSSIRFLKLIKNQKCENLAKHFTLFNMKNFLPFILIFLLVATGCMSQKDFIAEYDFNYSANFKRYKTFGFIENSNDDDDELVKIIKRSISTRLGSQGFTFEENKPDLLVNYKVFREEVKYRGYEQPNFDYWLQRKGALVTEEDEELKDEDKEKDENYKNVKYAQNNGMLVIFVIDNKKGNTIWQGYTAAVFDEMSPEVNTDLMRATYKVMDQFRVLSRAK</sequence>